<organism evidence="1 2">
    <name type="scientific">Anaeromassilibacillus senegalensis</name>
    <dbReference type="NCBI Taxonomy" id="1673717"/>
    <lineage>
        <taxon>Bacteria</taxon>
        <taxon>Bacillati</taxon>
        <taxon>Bacillota</taxon>
        <taxon>Clostridia</taxon>
        <taxon>Eubacteriales</taxon>
        <taxon>Acutalibacteraceae</taxon>
        <taxon>Anaeromassilibacillus</taxon>
    </lineage>
</organism>
<proteinExistence type="predicted"/>
<dbReference type="EMBL" id="JAKNHQ010000020">
    <property type="protein sequence ID" value="MCG4611689.1"/>
    <property type="molecule type" value="Genomic_DNA"/>
</dbReference>
<dbReference type="RefSeq" id="WP_195450386.1">
    <property type="nucleotide sequence ID" value="NZ_JAKNHQ010000020.1"/>
</dbReference>
<name>A0ABS9MLJ9_9FIRM</name>
<keyword evidence="2" id="KW-1185">Reference proteome</keyword>
<dbReference type="Proteomes" id="UP001298681">
    <property type="component" value="Unassembled WGS sequence"/>
</dbReference>
<evidence type="ECO:0000313" key="1">
    <source>
        <dbReference type="EMBL" id="MCG4611689.1"/>
    </source>
</evidence>
<gene>
    <name evidence="1" type="ORF">L0P57_12205</name>
</gene>
<reference evidence="1 2" key="1">
    <citation type="submission" date="2022-01" db="EMBL/GenBank/DDBJ databases">
        <title>Collection of gut derived symbiotic bacterial strains cultured from healthy donors.</title>
        <authorList>
            <person name="Lin H."/>
            <person name="Kohout C."/>
            <person name="Waligurski E."/>
            <person name="Pamer E.G."/>
        </authorList>
    </citation>
    <scope>NUCLEOTIDE SEQUENCE [LARGE SCALE GENOMIC DNA]</scope>
    <source>
        <strain evidence="1 2">DFI.7.58</strain>
    </source>
</reference>
<comment type="caution">
    <text evidence="1">The sequence shown here is derived from an EMBL/GenBank/DDBJ whole genome shotgun (WGS) entry which is preliminary data.</text>
</comment>
<accession>A0ABS9MLJ9</accession>
<protein>
    <submittedName>
        <fullName evidence="1">Uncharacterized protein</fullName>
    </submittedName>
</protein>
<sequence length="337" mass="39097">MDFRTLEEAHQTWQEIRVIGRTIERKGKKYHMVGMTLADEAKLYILEPYEESEHGRRRRKGIRNHRRILKEQGNPDVCYLHCSDIYLGKERLQVQGGSSGPLMDSFLDYGNVQLFLAMMSAGWVVPEWLKHMAWERLQLVTLEIADRQTLPNVSEKTPVTIRHRPDPIQHILEKTVTLTVGKSRSFRFLDHSGDSVACYINRVTLIDVWNELEEQFNHPRYTEGLSPEQLQQVKRNCFEALEQSCPKGMCYVGIEYECSKDMSLQFYSKEYLRSRPEEHRGSSALLGMRLKPDRATGTHGLPLRGSVIETAVPPDTVKIPAELFFAFEKVEEWEEQV</sequence>
<evidence type="ECO:0000313" key="2">
    <source>
        <dbReference type="Proteomes" id="UP001298681"/>
    </source>
</evidence>